<evidence type="ECO:0000256" key="1">
    <source>
        <dbReference type="ARBA" id="ARBA00022679"/>
    </source>
</evidence>
<comment type="cofactor">
    <cofactor evidence="5">
        <name>Mg(2+)</name>
        <dbReference type="ChEBI" id="CHEBI:18420"/>
    </cofactor>
    <text evidence="5">Binds 2 magnesium ions per subunit.</text>
</comment>
<feature type="binding site" evidence="5">
    <location>
        <begin position="44"/>
        <end position="47"/>
    </location>
    <ligand>
        <name>substrate</name>
    </ligand>
</feature>
<dbReference type="GO" id="GO:0005886">
    <property type="term" value="C:plasma membrane"/>
    <property type="evidence" value="ECO:0007669"/>
    <property type="project" value="TreeGrafter"/>
</dbReference>
<dbReference type="GO" id="GO:0016094">
    <property type="term" value="P:polyprenol biosynthetic process"/>
    <property type="evidence" value="ECO:0007669"/>
    <property type="project" value="TreeGrafter"/>
</dbReference>
<dbReference type="NCBIfam" id="NF011403">
    <property type="entry name" value="PRK14828.1"/>
    <property type="match status" value="1"/>
</dbReference>
<feature type="binding site" evidence="5">
    <location>
        <begin position="88"/>
        <end position="90"/>
    </location>
    <ligand>
        <name>substrate</name>
    </ligand>
</feature>
<dbReference type="EC" id="2.5.1.-" evidence="5"/>
<comment type="subunit">
    <text evidence="5">Homodimer.</text>
</comment>
<dbReference type="CDD" id="cd00475">
    <property type="entry name" value="Cis_IPPS"/>
    <property type="match status" value="1"/>
</dbReference>
<reference evidence="6 7" key="1">
    <citation type="submission" date="2018-06" db="EMBL/GenBank/DDBJ databases">
        <title>Streptacidiphilus pinicola sp. nov., isolated from pine grove soil.</title>
        <authorList>
            <person name="Roh S.G."/>
            <person name="Park S."/>
            <person name="Kim M.-K."/>
            <person name="Yun B.-R."/>
            <person name="Park J."/>
            <person name="Kim M.J."/>
            <person name="Kim Y.S."/>
            <person name="Kim S.B."/>
        </authorList>
    </citation>
    <scope>NUCLEOTIDE SEQUENCE [LARGE SCALE GENOMIC DNA]</scope>
    <source>
        <strain evidence="6 7">MMS16-CNU450</strain>
    </source>
</reference>
<feature type="active site" description="Proton acceptor" evidence="5">
    <location>
        <position position="91"/>
    </location>
</feature>
<keyword evidence="1 5" id="KW-0808">Transferase</keyword>
<dbReference type="RefSeq" id="WP_111502074.1">
    <property type="nucleotide sequence ID" value="NZ_QKYN01000070.1"/>
</dbReference>
<evidence type="ECO:0000256" key="5">
    <source>
        <dbReference type="HAMAP-Rule" id="MF_01139"/>
    </source>
</evidence>
<dbReference type="Proteomes" id="UP000248889">
    <property type="component" value="Unassembled WGS sequence"/>
</dbReference>
<name>A0A2X0ILI3_9ACTN</name>
<evidence type="ECO:0000256" key="4">
    <source>
        <dbReference type="ARBA" id="ARBA00038453"/>
    </source>
</evidence>
<evidence type="ECO:0000256" key="2">
    <source>
        <dbReference type="ARBA" id="ARBA00022723"/>
    </source>
</evidence>
<proteinExistence type="inferred from homology"/>
<dbReference type="PROSITE" id="PS01066">
    <property type="entry name" value="UPP_SYNTHASE"/>
    <property type="match status" value="1"/>
</dbReference>
<dbReference type="Gene3D" id="3.40.1180.10">
    <property type="entry name" value="Decaprenyl diphosphate synthase-like"/>
    <property type="match status" value="1"/>
</dbReference>
<dbReference type="GO" id="GO:0045547">
    <property type="term" value="F:ditrans,polycis-polyprenyl diphosphate synthase [(2E,6E)-farnesyl diphosphate specific] activity"/>
    <property type="evidence" value="ECO:0007669"/>
    <property type="project" value="TreeGrafter"/>
</dbReference>
<evidence type="ECO:0000313" key="6">
    <source>
        <dbReference type="EMBL" id="RAG84181.1"/>
    </source>
</evidence>
<keyword evidence="3 5" id="KW-0460">Magnesium</keyword>
<feature type="binding site" evidence="5">
    <location>
        <begin position="218"/>
        <end position="220"/>
    </location>
    <ligand>
        <name>substrate</name>
    </ligand>
</feature>
<feature type="active site" evidence="5">
    <location>
        <position position="43"/>
    </location>
</feature>
<accession>A0A2X0ILI3</accession>
<dbReference type="InterPro" id="IPR001441">
    <property type="entry name" value="UPP_synth-like"/>
</dbReference>
<dbReference type="Pfam" id="PF01255">
    <property type="entry name" value="Prenyltransf"/>
    <property type="match status" value="1"/>
</dbReference>
<dbReference type="SUPFAM" id="SSF64005">
    <property type="entry name" value="Undecaprenyl diphosphate synthase"/>
    <property type="match status" value="1"/>
</dbReference>
<comment type="function">
    <text evidence="5">Catalyzes the condensation of isopentenyl diphosphate (IPP) with allylic pyrophosphates generating different type of terpenoids.</text>
</comment>
<dbReference type="GO" id="GO:0000287">
    <property type="term" value="F:magnesium ion binding"/>
    <property type="evidence" value="ECO:0007669"/>
    <property type="project" value="UniProtKB-UniRule"/>
</dbReference>
<feature type="binding site" evidence="5">
    <location>
        <position position="48"/>
    </location>
    <ligand>
        <name>substrate</name>
    </ligand>
</feature>
<dbReference type="EMBL" id="QKYN01000070">
    <property type="protein sequence ID" value="RAG84181.1"/>
    <property type="molecule type" value="Genomic_DNA"/>
</dbReference>
<comment type="similarity">
    <text evidence="4">Belongs to the UPP synthase family. Z-FPP synthase subfamily.</text>
</comment>
<evidence type="ECO:0000313" key="7">
    <source>
        <dbReference type="Proteomes" id="UP000248889"/>
    </source>
</evidence>
<feature type="binding site" evidence="5">
    <location>
        <position position="212"/>
    </location>
    <ligand>
        <name>substrate</name>
    </ligand>
</feature>
<sequence length="263" mass="29237">MDIGRLVRRTPLLRNAVYGLYGHRVEAHLDRARAPRHVGVMLDGNRRWARAVGMSTADGHQTGADKIPEFLGWCEETGVEVVTLWLLSTDNLTRPAEELVPLLGIIEEAVRGLAATGRWRVHPVGALDLLPASTAAVLKEADQATADNPGLVVNVAVGYGGRHEIVEAVRKLLREQGATGKPLEQVAEMIDIEHISRHLYTSGQPDPDLVIRTSGEQRLSGFLLWQSAHSEFYFCEAYWPAFRKVDFLRALRDYAARNRRYGG</sequence>
<dbReference type="FunFam" id="3.40.1180.10:FF:000003">
    <property type="entry name" value="Isoprenyl transferase 2"/>
    <property type="match status" value="1"/>
</dbReference>
<comment type="caution">
    <text evidence="5">Lacks conserved residue(s) required for the propagation of feature annotation.</text>
</comment>
<organism evidence="6 7">
    <name type="scientific">Streptacidiphilus pinicola</name>
    <dbReference type="NCBI Taxonomy" id="2219663"/>
    <lineage>
        <taxon>Bacteria</taxon>
        <taxon>Bacillati</taxon>
        <taxon>Actinomycetota</taxon>
        <taxon>Actinomycetes</taxon>
        <taxon>Kitasatosporales</taxon>
        <taxon>Streptomycetaceae</taxon>
        <taxon>Streptacidiphilus</taxon>
    </lineage>
</organism>
<keyword evidence="7" id="KW-1185">Reference proteome</keyword>
<dbReference type="InterPro" id="IPR036424">
    <property type="entry name" value="UPP_synth-like_sf"/>
</dbReference>
<dbReference type="PANTHER" id="PTHR10291:SF43">
    <property type="entry name" value="DEHYDRODOLICHYL DIPHOSPHATE SYNTHASE COMPLEX SUBUNIT DHDDS"/>
    <property type="match status" value="1"/>
</dbReference>
<feature type="binding site" evidence="5">
    <location>
        <position position="94"/>
    </location>
    <ligand>
        <name>substrate</name>
    </ligand>
</feature>
<feature type="binding site" evidence="5">
    <location>
        <position position="231"/>
    </location>
    <ligand>
        <name>Mg(2+)</name>
        <dbReference type="ChEBI" id="CHEBI:18420"/>
    </ligand>
</feature>
<comment type="caution">
    <text evidence="6">The sequence shown here is derived from an EMBL/GenBank/DDBJ whole genome shotgun (WGS) entry which is preliminary data.</text>
</comment>
<keyword evidence="2 5" id="KW-0479">Metal-binding</keyword>
<dbReference type="GO" id="GO:0033850">
    <property type="term" value="F:Z-farnesyl diphosphate synthase activity"/>
    <property type="evidence" value="ECO:0007669"/>
    <property type="project" value="TreeGrafter"/>
</dbReference>
<dbReference type="NCBIfam" id="TIGR00055">
    <property type="entry name" value="uppS"/>
    <property type="match status" value="1"/>
</dbReference>
<dbReference type="OrthoDB" id="4191603at2"/>
<feature type="binding site" evidence="5">
    <location>
        <position position="43"/>
    </location>
    <ligand>
        <name>Mg(2+)</name>
        <dbReference type="ChEBI" id="CHEBI:18420"/>
    </ligand>
</feature>
<dbReference type="PANTHER" id="PTHR10291">
    <property type="entry name" value="DEHYDRODOLICHYL DIPHOSPHATE SYNTHASE FAMILY MEMBER"/>
    <property type="match status" value="1"/>
</dbReference>
<dbReference type="HAMAP" id="MF_01139">
    <property type="entry name" value="ISPT"/>
    <property type="match status" value="1"/>
</dbReference>
<dbReference type="InterPro" id="IPR018520">
    <property type="entry name" value="UPP_synth-like_CS"/>
</dbReference>
<gene>
    <name evidence="6" type="ORF">DN069_18165</name>
</gene>
<feature type="binding site" evidence="5">
    <location>
        <position position="60"/>
    </location>
    <ligand>
        <name>substrate</name>
    </ligand>
</feature>
<evidence type="ECO:0000256" key="3">
    <source>
        <dbReference type="ARBA" id="ARBA00022842"/>
    </source>
</evidence>
<dbReference type="AlphaFoldDB" id="A0A2X0ILI3"/>
<protein>
    <recommendedName>
        <fullName evidence="5">Isoprenyl transferase</fullName>
        <ecNumber evidence="5">2.5.1.-</ecNumber>
    </recommendedName>
</protein>